<protein>
    <submittedName>
        <fullName evidence="2">CarboxypepD_reg-like domain-containing protein</fullName>
    </submittedName>
</protein>
<proteinExistence type="predicted"/>
<reference evidence="2 3" key="1">
    <citation type="submission" date="2016-11" db="EMBL/GenBank/DDBJ databases">
        <authorList>
            <person name="Jaros S."/>
            <person name="Januszkiewicz K."/>
            <person name="Wedrychowicz H."/>
        </authorList>
    </citation>
    <scope>NUCLEOTIDE SEQUENCE [LARGE SCALE GENOMIC DNA]</scope>
    <source>
        <strain evidence="2 3">DSM 25660</strain>
    </source>
</reference>
<dbReference type="STRING" id="1124188.SAMN05444377_10154"/>
<sequence>MKKILFLLVIPVVALAQVKGVVKDSLSGQPIPYVTLWVEGEQMAATTEFDGTYELPSLSLGKTIVFSSVGYTKKRVTAEHAQTVLLSPEEYLLEEVVIAGQKNTKLLEIGIRKKSIYQAFDNGPKIETKFFPYLQAYTKTKYIKKVRLQTDCRIEDALVKLHFFAVDEKGAPGAELLKKDLLVTVKKGVMYTTVDLSDWNMVMPKNGLFVGFEKLLIERNKEEKTIVDPNSGTTRIQRKYYPFLLYAYIEAPFQWTYQEGEWQKKVPSDTNDPSATLMILEPSISLILSN</sequence>
<dbReference type="OrthoDB" id="914976at2"/>
<evidence type="ECO:0000313" key="2">
    <source>
        <dbReference type="EMBL" id="SHE72360.1"/>
    </source>
</evidence>
<evidence type="ECO:0000313" key="3">
    <source>
        <dbReference type="Proteomes" id="UP000184147"/>
    </source>
</evidence>
<dbReference type="Gene3D" id="2.60.40.1120">
    <property type="entry name" value="Carboxypeptidase-like, regulatory domain"/>
    <property type="match status" value="1"/>
</dbReference>
<name>A0A1M4VU09_9FLAO</name>
<accession>A0A1M4VU09</accession>
<dbReference type="RefSeq" id="WP_073360253.1">
    <property type="nucleotide sequence ID" value="NZ_FQVQ01000001.1"/>
</dbReference>
<feature type="signal peptide" evidence="1">
    <location>
        <begin position="1"/>
        <end position="16"/>
    </location>
</feature>
<dbReference type="EMBL" id="FQVQ01000001">
    <property type="protein sequence ID" value="SHE72360.1"/>
    <property type="molecule type" value="Genomic_DNA"/>
</dbReference>
<dbReference type="AlphaFoldDB" id="A0A1M4VU09"/>
<dbReference type="Pfam" id="PF13715">
    <property type="entry name" value="CarbopepD_reg_2"/>
    <property type="match status" value="1"/>
</dbReference>
<dbReference type="SUPFAM" id="SSF49464">
    <property type="entry name" value="Carboxypeptidase regulatory domain-like"/>
    <property type="match status" value="1"/>
</dbReference>
<organism evidence="2 3">
    <name type="scientific">Flavobacterium fontis</name>
    <dbReference type="NCBI Taxonomy" id="1124188"/>
    <lineage>
        <taxon>Bacteria</taxon>
        <taxon>Pseudomonadati</taxon>
        <taxon>Bacteroidota</taxon>
        <taxon>Flavobacteriia</taxon>
        <taxon>Flavobacteriales</taxon>
        <taxon>Flavobacteriaceae</taxon>
        <taxon>Flavobacterium</taxon>
    </lineage>
</organism>
<gene>
    <name evidence="2" type="ORF">SAMN05444377_10154</name>
</gene>
<evidence type="ECO:0000256" key="1">
    <source>
        <dbReference type="SAM" id="SignalP"/>
    </source>
</evidence>
<feature type="chain" id="PRO_5012431714" evidence="1">
    <location>
        <begin position="17"/>
        <end position="290"/>
    </location>
</feature>
<dbReference type="Proteomes" id="UP000184147">
    <property type="component" value="Unassembled WGS sequence"/>
</dbReference>
<dbReference type="InterPro" id="IPR008969">
    <property type="entry name" value="CarboxyPept-like_regulatory"/>
</dbReference>
<keyword evidence="3" id="KW-1185">Reference proteome</keyword>
<keyword evidence="1" id="KW-0732">Signal</keyword>